<dbReference type="EMBL" id="JAAOAS010000349">
    <property type="protein sequence ID" value="KAF5578789.1"/>
    <property type="molecule type" value="Genomic_DNA"/>
</dbReference>
<comment type="caution">
    <text evidence="6">The sequence shown here is derived from an EMBL/GenBank/DDBJ whole genome shotgun (WGS) entry which is preliminary data.</text>
</comment>
<protein>
    <submittedName>
        <fullName evidence="6">Zinc finger MYND-type</fullName>
    </submittedName>
</protein>
<keyword evidence="7" id="KW-1185">Reference proteome</keyword>
<dbReference type="Pfam" id="PF01753">
    <property type="entry name" value="zf-MYND"/>
    <property type="match status" value="1"/>
</dbReference>
<keyword evidence="2 4" id="KW-0863">Zinc-finger</keyword>
<keyword evidence="3" id="KW-0862">Zinc</keyword>
<name>A0A8H5KQR9_9HYPO</name>
<dbReference type="Proteomes" id="UP000546213">
    <property type="component" value="Unassembled WGS sequence"/>
</dbReference>
<dbReference type="Gene3D" id="6.10.140.2220">
    <property type="match status" value="1"/>
</dbReference>
<dbReference type="SUPFAM" id="SSF144232">
    <property type="entry name" value="HIT/MYND zinc finger-like"/>
    <property type="match status" value="1"/>
</dbReference>
<gene>
    <name evidence="6" type="ORF">FPCIR_11441</name>
</gene>
<evidence type="ECO:0000256" key="1">
    <source>
        <dbReference type="ARBA" id="ARBA00022723"/>
    </source>
</evidence>
<evidence type="ECO:0000256" key="2">
    <source>
        <dbReference type="ARBA" id="ARBA00022771"/>
    </source>
</evidence>
<dbReference type="InterPro" id="IPR002893">
    <property type="entry name" value="Znf_MYND"/>
</dbReference>
<proteinExistence type="predicted"/>
<dbReference type="GO" id="GO:0008270">
    <property type="term" value="F:zinc ion binding"/>
    <property type="evidence" value="ECO:0007669"/>
    <property type="project" value="UniProtKB-KW"/>
</dbReference>
<evidence type="ECO:0000259" key="5">
    <source>
        <dbReference type="PROSITE" id="PS50865"/>
    </source>
</evidence>
<reference evidence="6 7" key="1">
    <citation type="submission" date="2020-05" db="EMBL/GenBank/DDBJ databases">
        <title>Identification and distribution of gene clusters putatively required for synthesis of sphingolipid metabolism inhibitors in phylogenetically diverse species of the filamentous fungus Fusarium.</title>
        <authorList>
            <person name="Kim H.-S."/>
            <person name="Busman M."/>
            <person name="Brown D.W."/>
            <person name="Divon H."/>
            <person name="Uhlig S."/>
            <person name="Proctor R.H."/>
        </authorList>
    </citation>
    <scope>NUCLEOTIDE SEQUENCE [LARGE SCALE GENOMIC DNA]</scope>
    <source>
        <strain evidence="6 7">NRRL 36939</strain>
    </source>
</reference>
<evidence type="ECO:0000313" key="6">
    <source>
        <dbReference type="EMBL" id="KAF5578789.1"/>
    </source>
</evidence>
<evidence type="ECO:0000256" key="4">
    <source>
        <dbReference type="PROSITE-ProRule" id="PRU00134"/>
    </source>
</evidence>
<keyword evidence="1" id="KW-0479">Metal-binding</keyword>
<organism evidence="6 7">
    <name type="scientific">Fusarium pseudocircinatum</name>
    <dbReference type="NCBI Taxonomy" id="56676"/>
    <lineage>
        <taxon>Eukaryota</taxon>
        <taxon>Fungi</taxon>
        <taxon>Dikarya</taxon>
        <taxon>Ascomycota</taxon>
        <taxon>Pezizomycotina</taxon>
        <taxon>Sordariomycetes</taxon>
        <taxon>Hypocreomycetidae</taxon>
        <taxon>Hypocreales</taxon>
        <taxon>Nectriaceae</taxon>
        <taxon>Fusarium</taxon>
        <taxon>Fusarium fujikuroi species complex</taxon>
    </lineage>
</organism>
<dbReference type="OrthoDB" id="432970at2759"/>
<accession>A0A8H5KQR9</accession>
<evidence type="ECO:0000313" key="7">
    <source>
        <dbReference type="Proteomes" id="UP000546213"/>
    </source>
</evidence>
<feature type="domain" description="MYND-type" evidence="5">
    <location>
        <begin position="9"/>
        <end position="56"/>
    </location>
</feature>
<dbReference type="PROSITE" id="PS50865">
    <property type="entry name" value="ZF_MYND_2"/>
    <property type="match status" value="1"/>
</dbReference>
<evidence type="ECO:0000256" key="3">
    <source>
        <dbReference type="ARBA" id="ARBA00022833"/>
    </source>
</evidence>
<dbReference type="AlphaFoldDB" id="A0A8H5KQR9"/>
<sequence length="319" mass="35952">MEAIHPTTCASCGTQATMRCAGCTDAPDYDIGDSTTVVYCDRDCQKKHWTDHKSRCRVMKQRKILLRAATILRAALLTYREILYDIDLTKIEIKDGMLCLYQNQRAVTSRVKRGAFPSHLTSNVQHREAALTINQCTMATALLSRLTSKLLAGVHSKAEVLDIRIGKPLLPPKLIPGPDLSYCPHTVIKVTLLSTEESWVIDTAGCQYGFREVLVPFNKYMADKACQVLGEPTTYNWTETKDVDYFSTLPFMNKSRAQKQDREVERKARLHFADFVDRHVNANILDGSASEFGNKLAGLVERLKIHILGFAESQNRNRV</sequence>